<dbReference type="SUPFAM" id="SSF53335">
    <property type="entry name" value="S-adenosyl-L-methionine-dependent methyltransferases"/>
    <property type="match status" value="1"/>
</dbReference>
<organism evidence="3 4">
    <name type="scientific">Microlunatus aurantiacus</name>
    <dbReference type="NCBI Taxonomy" id="446786"/>
    <lineage>
        <taxon>Bacteria</taxon>
        <taxon>Bacillati</taxon>
        <taxon>Actinomycetota</taxon>
        <taxon>Actinomycetes</taxon>
        <taxon>Propionibacteriales</taxon>
        <taxon>Propionibacteriaceae</taxon>
        <taxon>Microlunatus</taxon>
    </lineage>
</organism>
<dbReference type="NCBIfam" id="NF037959">
    <property type="entry name" value="MFS_SpdSyn"/>
    <property type="match status" value="1"/>
</dbReference>
<dbReference type="PANTHER" id="PTHR43317:SF1">
    <property type="entry name" value="THERMOSPERMINE SYNTHASE ACAULIS5"/>
    <property type="match status" value="1"/>
</dbReference>
<dbReference type="PANTHER" id="PTHR43317">
    <property type="entry name" value="THERMOSPERMINE SYNTHASE ACAULIS5"/>
    <property type="match status" value="1"/>
</dbReference>
<evidence type="ECO:0000313" key="3">
    <source>
        <dbReference type="EMBL" id="GAA3703845.1"/>
    </source>
</evidence>
<dbReference type="Proteomes" id="UP001500051">
    <property type="component" value="Unassembled WGS sequence"/>
</dbReference>
<protein>
    <submittedName>
        <fullName evidence="3">Fused MFS/spermidine synthase</fullName>
    </submittedName>
</protein>
<keyword evidence="1" id="KW-0620">Polyamine biosynthesis</keyword>
<accession>A0ABP7DCL6</accession>
<evidence type="ECO:0000256" key="2">
    <source>
        <dbReference type="SAM" id="MobiDB-lite"/>
    </source>
</evidence>
<dbReference type="InterPro" id="IPR029063">
    <property type="entry name" value="SAM-dependent_MTases_sf"/>
</dbReference>
<evidence type="ECO:0000256" key="1">
    <source>
        <dbReference type="ARBA" id="ARBA00023115"/>
    </source>
</evidence>
<name>A0ABP7DCL6_9ACTN</name>
<feature type="region of interest" description="Disordered" evidence="2">
    <location>
        <begin position="247"/>
        <end position="266"/>
    </location>
</feature>
<gene>
    <name evidence="3" type="ORF">GCM10022204_21440</name>
</gene>
<evidence type="ECO:0000313" key="4">
    <source>
        <dbReference type="Proteomes" id="UP001500051"/>
    </source>
</evidence>
<dbReference type="Gene3D" id="3.40.50.150">
    <property type="entry name" value="Vaccinia Virus protein VP39"/>
    <property type="match status" value="1"/>
</dbReference>
<sequence>MTLVEDSARPGAYLVRIGGTDQSYVDLTDPLRLEFDYVQRIADVIDEIAADGERIRVVHVGGAALTLPRYVTATRPSSAQIVLEPDTELTAWVREHLPLPRQSGIKIRPVDGRAGIAALRDEFADLVIVDAFAGARVPAELTTVEYLADLRRVVGTAGAVVINVTDSGALAYSRRVLAGLTRVFGHVVYGAEPATLKGRRFGNIILTGSDAALPEQSLIRRAAGSMFPYRLMTGNQIPRFVGSAVPFTDDDAEPSPDPVTGGAHFG</sequence>
<comment type="caution">
    <text evidence="3">The sequence shown here is derived from an EMBL/GenBank/DDBJ whole genome shotgun (WGS) entry which is preliminary data.</text>
</comment>
<keyword evidence="4" id="KW-1185">Reference proteome</keyword>
<reference evidence="4" key="1">
    <citation type="journal article" date="2019" name="Int. J. Syst. Evol. Microbiol.">
        <title>The Global Catalogue of Microorganisms (GCM) 10K type strain sequencing project: providing services to taxonomists for standard genome sequencing and annotation.</title>
        <authorList>
            <consortium name="The Broad Institute Genomics Platform"/>
            <consortium name="The Broad Institute Genome Sequencing Center for Infectious Disease"/>
            <person name="Wu L."/>
            <person name="Ma J."/>
        </authorList>
    </citation>
    <scope>NUCLEOTIDE SEQUENCE [LARGE SCALE GENOMIC DNA]</scope>
    <source>
        <strain evidence="4">JCM 16548</strain>
    </source>
</reference>
<proteinExistence type="predicted"/>
<dbReference type="EMBL" id="BAAAYX010000005">
    <property type="protein sequence ID" value="GAA3703845.1"/>
    <property type="molecule type" value="Genomic_DNA"/>
</dbReference>